<keyword evidence="3" id="KW-1185">Reference proteome</keyword>
<evidence type="ECO:0000256" key="1">
    <source>
        <dbReference type="SAM" id="SignalP"/>
    </source>
</evidence>
<evidence type="ECO:0008006" key="4">
    <source>
        <dbReference type="Google" id="ProtNLM"/>
    </source>
</evidence>
<keyword evidence="1" id="KW-0732">Signal</keyword>
<dbReference type="Proteomes" id="UP001165293">
    <property type="component" value="Unassembled WGS sequence"/>
</dbReference>
<protein>
    <recommendedName>
        <fullName evidence="4">Polymer-forming cytoskeletal protein</fullName>
    </recommendedName>
</protein>
<comment type="caution">
    <text evidence="2">The sequence shown here is derived from an EMBL/GenBank/DDBJ whole genome shotgun (WGS) entry which is preliminary data.</text>
</comment>
<accession>A0ABS8JKQ9</accession>
<name>A0ABS8JKQ9_9GAMM</name>
<dbReference type="EMBL" id="JAJGAK010000004">
    <property type="protein sequence ID" value="MCC8364190.1"/>
    <property type="molecule type" value="Genomic_DNA"/>
</dbReference>
<sequence length="224" mass="23067">MTHARLSLALGIALATASFAALAQHPESIDKINGAITATASQTYGDLETVNGSIRIESNAKADDVETVNGSINASDNIRVRSLSTVNGSVKIGTQAQIDDGVETVNGSIFVDRGGNIGDDISTVNGAIGLVDTDLGGGIETVNGDVTVGIGSHVRGGIHVEKPGSSWIRMGKQKPPRIVIGPNAVVEGPMIFEREVVLYVHTSAKVGQITGAKAIPFSTDTAPQ</sequence>
<gene>
    <name evidence="2" type="ORF">LK996_14020</name>
</gene>
<feature type="signal peptide" evidence="1">
    <location>
        <begin position="1"/>
        <end position="23"/>
    </location>
</feature>
<feature type="chain" id="PRO_5045955081" description="Polymer-forming cytoskeletal protein" evidence="1">
    <location>
        <begin position="24"/>
        <end position="224"/>
    </location>
</feature>
<evidence type="ECO:0000313" key="3">
    <source>
        <dbReference type="Proteomes" id="UP001165293"/>
    </source>
</evidence>
<evidence type="ECO:0000313" key="2">
    <source>
        <dbReference type="EMBL" id="MCC8364190.1"/>
    </source>
</evidence>
<reference evidence="2" key="1">
    <citation type="submission" date="2021-10" db="EMBL/GenBank/DDBJ databases">
        <authorList>
            <person name="Lyu M."/>
            <person name="Wang X."/>
            <person name="Meng X."/>
            <person name="Xu K."/>
        </authorList>
    </citation>
    <scope>NUCLEOTIDE SEQUENCE</scope>
    <source>
        <strain evidence="2">A6</strain>
    </source>
</reference>
<organism evidence="2 3">
    <name type="scientific">Noviluteimonas lactosilytica</name>
    <dbReference type="NCBI Taxonomy" id="2888523"/>
    <lineage>
        <taxon>Bacteria</taxon>
        <taxon>Pseudomonadati</taxon>
        <taxon>Pseudomonadota</taxon>
        <taxon>Gammaproteobacteria</taxon>
        <taxon>Lysobacterales</taxon>
        <taxon>Lysobacteraceae</taxon>
        <taxon>Noviluteimonas</taxon>
    </lineage>
</organism>
<proteinExistence type="predicted"/>
<dbReference type="RefSeq" id="WP_230527992.1">
    <property type="nucleotide sequence ID" value="NZ_JAJGAK010000004.1"/>
</dbReference>